<keyword evidence="8" id="KW-1185">Reference proteome</keyword>
<dbReference type="GO" id="GO:0005975">
    <property type="term" value="P:carbohydrate metabolic process"/>
    <property type="evidence" value="ECO:0007669"/>
    <property type="project" value="InterPro"/>
</dbReference>
<dbReference type="GO" id="GO:0009254">
    <property type="term" value="P:peptidoglycan turnover"/>
    <property type="evidence" value="ECO:0007669"/>
    <property type="project" value="TreeGrafter"/>
</dbReference>
<evidence type="ECO:0000313" key="8">
    <source>
        <dbReference type="Proteomes" id="UP000184074"/>
    </source>
</evidence>
<keyword evidence="5" id="KW-0326">Glycosidase</keyword>
<dbReference type="Proteomes" id="UP000184074">
    <property type="component" value="Unassembled WGS sequence"/>
</dbReference>
<evidence type="ECO:0000256" key="2">
    <source>
        <dbReference type="ARBA" id="ARBA00005336"/>
    </source>
</evidence>
<dbReference type="InterPro" id="IPR036962">
    <property type="entry name" value="Glyco_hydro_3_N_sf"/>
</dbReference>
<gene>
    <name evidence="7" type="ORF">SAMN05444003_0487</name>
</gene>
<dbReference type="AlphaFoldDB" id="A0A1M5LWK9"/>
<dbReference type="InterPro" id="IPR001764">
    <property type="entry name" value="Glyco_hydro_3_N"/>
</dbReference>
<comment type="similarity">
    <text evidence="2">Belongs to the glycosyl hydrolase 3 family.</text>
</comment>
<dbReference type="InterPro" id="IPR017853">
    <property type="entry name" value="GH"/>
</dbReference>
<reference evidence="7 8" key="1">
    <citation type="submission" date="2016-11" db="EMBL/GenBank/DDBJ databases">
        <authorList>
            <person name="Jaros S."/>
            <person name="Januszkiewicz K."/>
            <person name="Wedrychowicz H."/>
        </authorList>
    </citation>
    <scope>NUCLEOTIDE SEQUENCE [LARGE SCALE GENOMIC DNA]</scope>
    <source>
        <strain evidence="7 8">DSM 28715</strain>
    </source>
</reference>
<evidence type="ECO:0000256" key="1">
    <source>
        <dbReference type="ARBA" id="ARBA00001231"/>
    </source>
</evidence>
<comment type="catalytic activity">
    <reaction evidence="1">
        <text>Hydrolysis of terminal non-reducing N-acetyl-D-hexosamine residues in N-acetyl-beta-D-hexosaminides.</text>
        <dbReference type="EC" id="3.2.1.52"/>
    </reaction>
</comment>
<evidence type="ECO:0000259" key="6">
    <source>
        <dbReference type="Pfam" id="PF00933"/>
    </source>
</evidence>
<dbReference type="SUPFAM" id="SSF51445">
    <property type="entry name" value="(Trans)glycosidases"/>
    <property type="match status" value="1"/>
</dbReference>
<proteinExistence type="inferred from homology"/>
<name>A0A1M5LWK9_9RHOB</name>
<organism evidence="7 8">
    <name type="scientific">Cognatiyoonia sediminum</name>
    <dbReference type="NCBI Taxonomy" id="1508389"/>
    <lineage>
        <taxon>Bacteria</taxon>
        <taxon>Pseudomonadati</taxon>
        <taxon>Pseudomonadota</taxon>
        <taxon>Alphaproteobacteria</taxon>
        <taxon>Rhodobacterales</taxon>
        <taxon>Paracoccaceae</taxon>
        <taxon>Cognatiyoonia</taxon>
    </lineage>
</organism>
<dbReference type="PROSITE" id="PS00775">
    <property type="entry name" value="GLYCOSYL_HYDROL_F3"/>
    <property type="match status" value="1"/>
</dbReference>
<accession>A0A1M5LWK9</accession>
<dbReference type="EMBL" id="FQXB01000001">
    <property type="protein sequence ID" value="SHG68753.1"/>
    <property type="molecule type" value="Genomic_DNA"/>
</dbReference>
<sequence length="329" mass="36409">MSSGAYIFAPKGLRLNRYEKWFFRDADPWGFILFARNIDDPEQVRALTSELRETVGWHAPILIDQEGGRVQRMRAPHWREYLPALDQMRQAREPMKAQLLRNRLIAEELRAVGIDVNCAPLADVLEENTHLVLANRLYGDDVDTVVQAARVCAEAFKMQGVLPVLKHIPGYGRAHVDSHTDLPRVDATRSVLTRRDFKTFEALKDIAMGMTAHIVYEAIDPQNPATTSPTVIRLIRKEIGFDGLLMTDDISMGALSGTIKDRAEAAMTAGCDIILHCNGVTKEMIQVAAGAGPMRVNGMVRADVALMARQDPSPIDISAAAAELESLLA</sequence>
<dbReference type="EC" id="3.2.1.52" evidence="3"/>
<dbReference type="OrthoDB" id="9786661at2"/>
<protein>
    <recommendedName>
        <fullName evidence="3">beta-N-acetylhexosaminidase</fullName>
        <ecNumber evidence="3">3.2.1.52</ecNumber>
    </recommendedName>
</protein>
<dbReference type="RefSeq" id="WP_072899011.1">
    <property type="nucleotide sequence ID" value="NZ_FQXB01000001.1"/>
</dbReference>
<dbReference type="InterPro" id="IPR050226">
    <property type="entry name" value="NagZ_Beta-hexosaminidase"/>
</dbReference>
<dbReference type="InterPro" id="IPR019800">
    <property type="entry name" value="Glyco_hydro_3_AS"/>
</dbReference>
<keyword evidence="4" id="KW-0378">Hydrolase</keyword>
<evidence type="ECO:0000256" key="4">
    <source>
        <dbReference type="ARBA" id="ARBA00022801"/>
    </source>
</evidence>
<dbReference type="Pfam" id="PF00933">
    <property type="entry name" value="Glyco_hydro_3"/>
    <property type="match status" value="1"/>
</dbReference>
<dbReference type="Gene3D" id="3.20.20.300">
    <property type="entry name" value="Glycoside hydrolase, family 3, N-terminal domain"/>
    <property type="match status" value="1"/>
</dbReference>
<evidence type="ECO:0000256" key="3">
    <source>
        <dbReference type="ARBA" id="ARBA00012663"/>
    </source>
</evidence>
<evidence type="ECO:0000313" key="7">
    <source>
        <dbReference type="EMBL" id="SHG68753.1"/>
    </source>
</evidence>
<feature type="domain" description="Glycoside hydrolase family 3 N-terminal" evidence="6">
    <location>
        <begin position="30"/>
        <end position="286"/>
    </location>
</feature>
<evidence type="ECO:0000256" key="5">
    <source>
        <dbReference type="ARBA" id="ARBA00023295"/>
    </source>
</evidence>
<dbReference type="GO" id="GO:0004563">
    <property type="term" value="F:beta-N-acetylhexosaminidase activity"/>
    <property type="evidence" value="ECO:0007669"/>
    <property type="project" value="UniProtKB-EC"/>
</dbReference>
<dbReference type="PANTHER" id="PTHR30480:SF13">
    <property type="entry name" value="BETA-HEXOSAMINIDASE"/>
    <property type="match status" value="1"/>
</dbReference>
<dbReference type="STRING" id="1508389.SAMN05444003_0487"/>
<dbReference type="PANTHER" id="PTHR30480">
    <property type="entry name" value="BETA-HEXOSAMINIDASE-RELATED"/>
    <property type="match status" value="1"/>
</dbReference>